<dbReference type="InterPro" id="IPR036812">
    <property type="entry name" value="NAD(P)_OxRdtase_dom_sf"/>
</dbReference>
<evidence type="ECO:0000313" key="4">
    <source>
        <dbReference type="Proteomes" id="UP001629246"/>
    </source>
</evidence>
<dbReference type="PANTHER" id="PTHR43625">
    <property type="entry name" value="AFLATOXIN B1 ALDEHYDE REDUCTASE"/>
    <property type="match status" value="1"/>
</dbReference>
<dbReference type="PANTHER" id="PTHR43625:SF77">
    <property type="entry name" value="ALDO-KETO REDUCTASE"/>
    <property type="match status" value="1"/>
</dbReference>
<keyword evidence="4" id="KW-1185">Reference proteome</keyword>
<feature type="domain" description="NADP-dependent oxidoreductase" evidence="2">
    <location>
        <begin position="13"/>
        <end position="303"/>
    </location>
</feature>
<keyword evidence="1" id="KW-0560">Oxidoreductase</keyword>
<dbReference type="EMBL" id="JAQQFM010000010">
    <property type="protein sequence ID" value="MFL9926796.1"/>
    <property type="molecule type" value="Genomic_DNA"/>
</dbReference>
<evidence type="ECO:0000256" key="1">
    <source>
        <dbReference type="ARBA" id="ARBA00023002"/>
    </source>
</evidence>
<proteinExistence type="predicted"/>
<dbReference type="SUPFAM" id="SSF51430">
    <property type="entry name" value="NAD(P)-linked oxidoreductase"/>
    <property type="match status" value="1"/>
</dbReference>
<gene>
    <name evidence="3" type="ORF">PQR62_21155</name>
</gene>
<evidence type="ECO:0000313" key="3">
    <source>
        <dbReference type="EMBL" id="MFL9926796.1"/>
    </source>
</evidence>
<dbReference type="InterPro" id="IPR050791">
    <property type="entry name" value="Aldo-Keto_reductase"/>
</dbReference>
<evidence type="ECO:0000259" key="2">
    <source>
        <dbReference type="Pfam" id="PF00248"/>
    </source>
</evidence>
<name>A0ABW9ADT8_9BURK</name>
<dbReference type="CDD" id="cd19078">
    <property type="entry name" value="AKR_AKR13C1_2"/>
    <property type="match status" value="1"/>
</dbReference>
<reference evidence="3 4" key="1">
    <citation type="journal article" date="2024" name="Chem. Sci.">
        <title>Discovery of megapolipeptins by genome mining of a Burkholderiales bacteria collection.</title>
        <authorList>
            <person name="Paulo B.S."/>
            <person name="Recchia M.J.J."/>
            <person name="Lee S."/>
            <person name="Fergusson C.H."/>
            <person name="Romanowski S.B."/>
            <person name="Hernandez A."/>
            <person name="Krull N."/>
            <person name="Liu D.Y."/>
            <person name="Cavanagh H."/>
            <person name="Bos A."/>
            <person name="Gray C.A."/>
            <person name="Murphy B.T."/>
            <person name="Linington R.G."/>
            <person name="Eustaquio A.S."/>
        </authorList>
    </citation>
    <scope>NUCLEOTIDE SEQUENCE [LARGE SCALE GENOMIC DNA]</scope>
    <source>
        <strain evidence="3 4">RL21-008-BIB-A</strain>
    </source>
</reference>
<dbReference type="RefSeq" id="WP_408160124.1">
    <property type="nucleotide sequence ID" value="NZ_JAQQFM010000010.1"/>
</dbReference>
<protein>
    <submittedName>
        <fullName evidence="3">Aldo/keto reductase</fullName>
    </submittedName>
</protein>
<dbReference type="Gene3D" id="3.20.20.100">
    <property type="entry name" value="NADP-dependent oxidoreductase domain"/>
    <property type="match status" value="1"/>
</dbReference>
<accession>A0ABW9ADT8</accession>
<sequence length="328" mass="36201">MKQRTLGSMKVSEIGAGCMNFAGNYNTPVPKEQAIKTIRTAYENGVTFFDTAEVYGPYVSEEFVGEALAPFRDKVQIATKFGFAIDGTIALNSRPDHIRKVVEASLKRLRTDHIDLYYQHRVDPAVPIEEVAGVLKELIKQGKVLHFGLSEASAKTIRRAHAVQAVAAVQSEYSLWTRNVELNGVLATCGELGIGFVPWSPVGAGFLTGKIDTNTTFDTKNDFRAGFPRFSKDFLKLNMPIIEWLKVYAAQKEATPSQVALAWLLAKGPNIVPIPGTRTEAHLLENLGAKRLQLTAADILEIDTRLGKYPVFGDRMGEAHMSQIDYTI</sequence>
<organism evidence="3 4">
    <name type="scientific">Herbaspirillum lusitanum</name>
    <dbReference type="NCBI Taxonomy" id="213312"/>
    <lineage>
        <taxon>Bacteria</taxon>
        <taxon>Pseudomonadati</taxon>
        <taxon>Pseudomonadota</taxon>
        <taxon>Betaproteobacteria</taxon>
        <taxon>Burkholderiales</taxon>
        <taxon>Oxalobacteraceae</taxon>
        <taxon>Herbaspirillum</taxon>
    </lineage>
</organism>
<dbReference type="InterPro" id="IPR023210">
    <property type="entry name" value="NADP_OxRdtase_dom"/>
</dbReference>
<dbReference type="Proteomes" id="UP001629246">
    <property type="component" value="Unassembled WGS sequence"/>
</dbReference>
<dbReference type="Pfam" id="PF00248">
    <property type="entry name" value="Aldo_ket_red"/>
    <property type="match status" value="1"/>
</dbReference>
<comment type="caution">
    <text evidence="3">The sequence shown here is derived from an EMBL/GenBank/DDBJ whole genome shotgun (WGS) entry which is preliminary data.</text>
</comment>